<feature type="compositionally biased region" description="Low complexity" evidence="1">
    <location>
        <begin position="210"/>
        <end position="231"/>
    </location>
</feature>
<keyword evidence="3" id="KW-1185">Reference proteome</keyword>
<reference evidence="2 3" key="1">
    <citation type="submission" date="2017-05" db="EMBL/GenBank/DDBJ databases">
        <title>Draft genome sequence of Elsinoe australis.</title>
        <authorList>
            <person name="Cheng Q."/>
        </authorList>
    </citation>
    <scope>NUCLEOTIDE SEQUENCE [LARGE SCALE GENOMIC DNA]</scope>
    <source>
        <strain evidence="2 3">NL1</strain>
    </source>
</reference>
<proteinExistence type="predicted"/>
<sequence length="343" mass="37528">MAQVASQRPSTLHRSTSSTPGYFEFNPSTQSDSALITNAMDSSHVHRLDAFHKRTAVFEYPVDAHIYAARPLPPVPAPVLRKPSSAKSLRSLAVNSPRRPSLTSKDRTVTTDCYEKSLPPLPLRVPPHHRRGLSIESVSSDKPSDSDVDVPVRRPRTMRSISFRNFLNRNTYPSSAVDEIPTPRAGSALSNSTDSTRDSRHDSVVIDDMGLSLSKSTTPTSSAPGSRRPSTLSLASLRSRKISQETTPTLVSRPASRKGSQSNTAAGSRWVLFGKNADKVVEFVYEEDTENIPPVPITPPPSAELNCQRCYYYSMRNCNGWVIGGTHGDACETCTMHGFFGSP</sequence>
<organism evidence="2 3">
    <name type="scientific">Elsinoe australis</name>
    <dbReference type="NCBI Taxonomy" id="40998"/>
    <lineage>
        <taxon>Eukaryota</taxon>
        <taxon>Fungi</taxon>
        <taxon>Dikarya</taxon>
        <taxon>Ascomycota</taxon>
        <taxon>Pezizomycotina</taxon>
        <taxon>Dothideomycetes</taxon>
        <taxon>Dothideomycetidae</taxon>
        <taxon>Myriangiales</taxon>
        <taxon>Elsinoaceae</taxon>
        <taxon>Elsinoe</taxon>
    </lineage>
</organism>
<feature type="region of interest" description="Disordered" evidence="1">
    <location>
        <begin position="173"/>
        <end position="264"/>
    </location>
</feature>
<feature type="compositionally biased region" description="Basic and acidic residues" evidence="1">
    <location>
        <begin position="104"/>
        <end position="115"/>
    </location>
</feature>
<gene>
    <name evidence="2" type="ORF">B9Z65_1308</name>
</gene>
<feature type="region of interest" description="Disordered" evidence="1">
    <location>
        <begin position="134"/>
        <end position="153"/>
    </location>
</feature>
<feature type="compositionally biased region" description="Basic and acidic residues" evidence="1">
    <location>
        <begin position="195"/>
        <end position="204"/>
    </location>
</feature>
<dbReference type="OrthoDB" id="3884218at2759"/>
<dbReference type="AlphaFoldDB" id="A0A2P7YQ67"/>
<evidence type="ECO:0000256" key="1">
    <source>
        <dbReference type="SAM" id="MobiDB-lite"/>
    </source>
</evidence>
<feature type="region of interest" description="Disordered" evidence="1">
    <location>
        <begin position="1"/>
        <end position="23"/>
    </location>
</feature>
<comment type="caution">
    <text evidence="2">The sequence shown here is derived from an EMBL/GenBank/DDBJ whole genome shotgun (WGS) entry which is preliminary data.</text>
</comment>
<protein>
    <submittedName>
        <fullName evidence="2">Uncharacterized protein</fullName>
    </submittedName>
</protein>
<evidence type="ECO:0000313" key="3">
    <source>
        <dbReference type="Proteomes" id="UP000243723"/>
    </source>
</evidence>
<evidence type="ECO:0000313" key="2">
    <source>
        <dbReference type="EMBL" id="PSK38117.1"/>
    </source>
</evidence>
<dbReference type="EMBL" id="NHZQ01000404">
    <property type="protein sequence ID" value="PSK38117.1"/>
    <property type="molecule type" value="Genomic_DNA"/>
</dbReference>
<feature type="region of interest" description="Disordered" evidence="1">
    <location>
        <begin position="81"/>
        <end position="129"/>
    </location>
</feature>
<name>A0A2P7YQ67_9PEZI</name>
<dbReference type="Proteomes" id="UP000243723">
    <property type="component" value="Unassembled WGS sequence"/>
</dbReference>
<accession>A0A2P7YQ67</accession>